<dbReference type="OMA" id="ASWNTEN"/>
<dbReference type="SMART" id="SM00889">
    <property type="entry name" value="EFG_IV"/>
    <property type="match status" value="1"/>
</dbReference>
<dbReference type="Gene3D" id="3.90.1430.10">
    <property type="entry name" value="Yeast translation eEF2 (G' domain)"/>
    <property type="match status" value="1"/>
</dbReference>
<dbReference type="NCBIfam" id="TIGR00231">
    <property type="entry name" value="small_GTP"/>
    <property type="match status" value="1"/>
</dbReference>
<dbReference type="InterPro" id="IPR031157">
    <property type="entry name" value="G_TR_CS"/>
</dbReference>
<evidence type="ECO:0000256" key="4">
    <source>
        <dbReference type="ARBA" id="ARBA00022768"/>
    </source>
</evidence>
<protein>
    <submittedName>
        <fullName evidence="10">Predicted protein</fullName>
    </submittedName>
</protein>
<evidence type="ECO:0000313" key="11">
    <source>
        <dbReference type="Proteomes" id="UP000001876"/>
    </source>
</evidence>
<dbReference type="Gene3D" id="3.30.70.870">
    <property type="entry name" value="Elongation Factor G (Translational Gtpase), domain 3"/>
    <property type="match status" value="1"/>
</dbReference>
<dbReference type="Gene3D" id="3.30.70.240">
    <property type="match status" value="1"/>
</dbReference>
<dbReference type="PANTHER" id="PTHR42908:SF10">
    <property type="entry name" value="EUKARYOTIC TRANSLATION ELONGATION FACTOR 2"/>
    <property type="match status" value="1"/>
</dbReference>
<dbReference type="PANTHER" id="PTHR42908">
    <property type="entry name" value="TRANSLATION ELONGATION FACTOR-RELATED"/>
    <property type="match status" value="1"/>
</dbReference>
<evidence type="ECO:0000256" key="2">
    <source>
        <dbReference type="ARBA" id="ARBA00022490"/>
    </source>
</evidence>
<dbReference type="InterPro" id="IPR020568">
    <property type="entry name" value="Ribosomal_Su5_D2-typ_SF"/>
</dbReference>
<dbReference type="InterPro" id="IPR041095">
    <property type="entry name" value="EFG_II"/>
</dbReference>
<dbReference type="SUPFAM" id="SSF50447">
    <property type="entry name" value="Translation proteins"/>
    <property type="match status" value="1"/>
</dbReference>
<dbReference type="GO" id="GO:0005525">
    <property type="term" value="F:GTP binding"/>
    <property type="evidence" value="ECO:0007669"/>
    <property type="project" value="UniProtKB-KW"/>
</dbReference>
<dbReference type="Proteomes" id="UP000001876">
    <property type="component" value="Unassembled WGS sequence"/>
</dbReference>
<dbReference type="FunFam" id="3.30.70.870:FF:000002">
    <property type="entry name" value="Translation elongation factor 2"/>
    <property type="match status" value="1"/>
</dbReference>
<dbReference type="OrthoDB" id="203at2759"/>
<dbReference type="RefSeq" id="XP_003059677.1">
    <property type="nucleotide sequence ID" value="XM_003059631.1"/>
</dbReference>
<keyword evidence="3" id="KW-0547">Nucleotide-binding</keyword>
<dbReference type="FunFam" id="3.30.230.10:FF:000006">
    <property type="entry name" value="Translation elongation factor 2"/>
    <property type="match status" value="1"/>
</dbReference>
<dbReference type="InterPro" id="IPR009000">
    <property type="entry name" value="Transl_B-barrel_sf"/>
</dbReference>
<dbReference type="GO" id="GO:0005829">
    <property type="term" value="C:cytosol"/>
    <property type="evidence" value="ECO:0007669"/>
    <property type="project" value="TreeGrafter"/>
</dbReference>
<dbReference type="FunFam" id="3.40.50.300:FF:000058">
    <property type="entry name" value="Translation elongation factor 2"/>
    <property type="match status" value="1"/>
</dbReference>
<evidence type="ECO:0000256" key="5">
    <source>
        <dbReference type="ARBA" id="ARBA00022801"/>
    </source>
</evidence>
<dbReference type="InterPro" id="IPR027417">
    <property type="entry name" value="P-loop_NTPase"/>
</dbReference>
<dbReference type="PRINTS" id="PR00315">
    <property type="entry name" value="ELONGATNFCT"/>
</dbReference>
<dbReference type="FunFam" id="3.90.1430.10:FF:000003">
    <property type="entry name" value="Elongation factor 2"/>
    <property type="match status" value="1"/>
</dbReference>
<dbReference type="AlphaFoldDB" id="C1MWS0"/>
<dbReference type="Pfam" id="PF03764">
    <property type="entry name" value="EFG_IV"/>
    <property type="match status" value="1"/>
</dbReference>
<evidence type="ECO:0000256" key="7">
    <source>
        <dbReference type="ARBA" id="ARBA00023134"/>
    </source>
</evidence>
<dbReference type="InterPro" id="IPR000640">
    <property type="entry name" value="EFG_V-like"/>
</dbReference>
<evidence type="ECO:0000256" key="1">
    <source>
        <dbReference type="ARBA" id="ARBA00004496"/>
    </source>
</evidence>
<dbReference type="GeneID" id="9685412"/>
<feature type="domain" description="Tr-type G" evidence="9">
    <location>
        <begin position="17"/>
        <end position="257"/>
    </location>
</feature>
<dbReference type="InterPro" id="IPR014721">
    <property type="entry name" value="Ribsml_uS5_D2-typ_fold_subgr"/>
</dbReference>
<sequence>MVKFSIDELRRQMDKQHNIRNMSVIAHVDHGKSTLTDSLVAAAGIIAAENAGDARLTDTRQDEQDRCITIKSTGISLFYKMDEESLALIPKHVPREPDCNDYLINLIDSPGHVDFSSEVTAALRITDGALVVVDCVEGVCVQTETVLRQALGERIKPVMTVNKLDRCFLELMLDGEEAYQNFCRVIENANVLMATYTDDALGDCQVAPEKGTVSFSAGLHNWAFTLTVFAKMYAAKFGVEFDKMMEKLWGDNFFDPKTKKWTKKHTGEKTCMRAFVQFIYEPIRRVIDAAMNDNKEKLWPMLEKLKVKEKLKPADFDLLGKPLMKRIMQTWLPADVALLEMIIFHLPSPATAQKYRADTLYEGPLDDKYAESIRNCDSSGPLMLYVSKMIPTADKGRFLAFGRVFSGKVKTGMKVRILGPNYVPGEKKDLYVKSIQRTVLCMGRRQDAVEDVPAGNTVAMVGLDQFISKNATITGEQEVEAHPLKAMKFSVSPVVRVAVECKNSQDLPKLVEGLKRLSKSDPMVLCQIEETGEHIVAGAGELHLEICLKDLQEDFMGGAEIRISDPVVSFRESVNNTSDHICMSKSPNKHNRLYFQATCMEEGLAEAIDDGDVTPRDEPKARGRFLAEKFGWDKDLSKKIWCFGPDTTGPNLIVDMCKGVQYLNEIKDSCVAAFQWATKEGPIAEENMRGIKFEVHDVVLHTDAIHRGGGQIIPTCRRVLYASMMTAEPKLLEPVYLVEIQAPEGALGGIYSTITQKRGMVIEEMQRPGTPIYNIKAYLPVMESFGFTGTLRAATSGQAFPQCVFDHWDMLGSDPYDTNSQAGKLVLDIRKRKGIKEFIPALSEYEDKL</sequence>
<dbReference type="CDD" id="cd01885">
    <property type="entry name" value="EF2"/>
    <property type="match status" value="1"/>
</dbReference>
<dbReference type="CDD" id="cd01681">
    <property type="entry name" value="aeEF2_snRNP_like_IV"/>
    <property type="match status" value="1"/>
</dbReference>
<dbReference type="SUPFAM" id="SSF54211">
    <property type="entry name" value="Ribosomal protein S5 domain 2-like"/>
    <property type="match status" value="1"/>
</dbReference>
<dbReference type="PROSITE" id="PS00301">
    <property type="entry name" value="G_TR_1"/>
    <property type="match status" value="1"/>
</dbReference>
<dbReference type="Pfam" id="PF00679">
    <property type="entry name" value="EFG_C"/>
    <property type="match status" value="1"/>
</dbReference>
<dbReference type="FunFam" id="3.30.70.240:FF:000003">
    <property type="entry name" value="Translation elongation factor 2"/>
    <property type="match status" value="1"/>
</dbReference>
<evidence type="ECO:0000259" key="9">
    <source>
        <dbReference type="PROSITE" id="PS51722"/>
    </source>
</evidence>
<dbReference type="Pfam" id="PF00009">
    <property type="entry name" value="GTP_EFTU"/>
    <property type="match status" value="1"/>
</dbReference>
<proteinExistence type="predicted"/>
<dbReference type="InterPro" id="IPR000795">
    <property type="entry name" value="T_Tr_GTP-bd_dom"/>
</dbReference>
<keyword evidence="6" id="KW-0648">Protein biosynthesis</keyword>
<keyword evidence="5" id="KW-0378">Hydrolase</keyword>
<evidence type="ECO:0000256" key="8">
    <source>
        <dbReference type="ARBA" id="ARBA00049117"/>
    </source>
</evidence>
<dbReference type="CDD" id="cd16261">
    <property type="entry name" value="EF2_snRNP_III"/>
    <property type="match status" value="1"/>
</dbReference>
<accession>C1MWS0</accession>
<dbReference type="GO" id="GO:0043022">
    <property type="term" value="F:ribosome binding"/>
    <property type="evidence" value="ECO:0007669"/>
    <property type="project" value="TreeGrafter"/>
</dbReference>
<dbReference type="EMBL" id="GG663741">
    <property type="protein sequence ID" value="EEH55629.1"/>
    <property type="molecule type" value="Genomic_DNA"/>
</dbReference>
<dbReference type="KEGG" id="mpp:MICPUCDRAFT_27460"/>
<dbReference type="InterPro" id="IPR004161">
    <property type="entry name" value="EFTu-like_2"/>
</dbReference>
<dbReference type="Gene3D" id="2.40.30.10">
    <property type="entry name" value="Translation factors"/>
    <property type="match status" value="1"/>
</dbReference>
<evidence type="ECO:0000256" key="3">
    <source>
        <dbReference type="ARBA" id="ARBA00022741"/>
    </source>
</evidence>
<dbReference type="CDD" id="cd16268">
    <property type="entry name" value="EF2_II"/>
    <property type="match status" value="1"/>
</dbReference>
<dbReference type="Gene3D" id="3.30.230.10">
    <property type="match status" value="1"/>
</dbReference>
<organism evidence="11">
    <name type="scientific">Micromonas pusilla (strain CCMP1545)</name>
    <name type="common">Picoplanktonic green alga</name>
    <dbReference type="NCBI Taxonomy" id="564608"/>
    <lineage>
        <taxon>Eukaryota</taxon>
        <taxon>Viridiplantae</taxon>
        <taxon>Chlorophyta</taxon>
        <taxon>Mamiellophyceae</taxon>
        <taxon>Mamiellales</taxon>
        <taxon>Mamiellaceae</taxon>
        <taxon>Micromonas</taxon>
    </lineage>
</organism>
<dbReference type="GO" id="GO:0003924">
    <property type="term" value="F:GTPase activity"/>
    <property type="evidence" value="ECO:0007669"/>
    <property type="project" value="InterPro"/>
</dbReference>
<keyword evidence="2" id="KW-0963">Cytoplasm</keyword>
<dbReference type="GO" id="GO:0003746">
    <property type="term" value="F:translation elongation factor activity"/>
    <property type="evidence" value="ECO:0007669"/>
    <property type="project" value="UniProtKB-KW"/>
</dbReference>
<dbReference type="SUPFAM" id="SSF52540">
    <property type="entry name" value="P-loop containing nucleoside triphosphate hydrolases"/>
    <property type="match status" value="1"/>
</dbReference>
<dbReference type="Pfam" id="PF14492">
    <property type="entry name" value="EFG_III"/>
    <property type="match status" value="1"/>
</dbReference>
<keyword evidence="4" id="KW-0251">Elongation factor</keyword>
<dbReference type="FunFam" id="2.40.30.10:FF:000010">
    <property type="entry name" value="Translation elongation factor 2"/>
    <property type="match status" value="1"/>
</dbReference>
<dbReference type="CDD" id="cd04096">
    <property type="entry name" value="eEF2_snRNP_like_C"/>
    <property type="match status" value="1"/>
</dbReference>
<dbReference type="InterPro" id="IPR005517">
    <property type="entry name" value="Transl_elong_EFG/EF2_IV"/>
</dbReference>
<dbReference type="SUPFAM" id="SSF54980">
    <property type="entry name" value="EF-G C-terminal domain-like"/>
    <property type="match status" value="2"/>
</dbReference>
<comment type="catalytic activity">
    <reaction evidence="8">
        <text>GTP + H2O = GDP + phosphate + H(+)</text>
        <dbReference type="Rhea" id="RHEA:19669"/>
        <dbReference type="ChEBI" id="CHEBI:15377"/>
        <dbReference type="ChEBI" id="CHEBI:15378"/>
        <dbReference type="ChEBI" id="CHEBI:37565"/>
        <dbReference type="ChEBI" id="CHEBI:43474"/>
        <dbReference type="ChEBI" id="CHEBI:58189"/>
    </reaction>
    <physiologicalReaction direction="left-to-right" evidence="8">
        <dbReference type="Rhea" id="RHEA:19670"/>
    </physiologicalReaction>
</comment>
<evidence type="ECO:0000313" key="10">
    <source>
        <dbReference type="EMBL" id="EEH55629.1"/>
    </source>
</evidence>
<keyword evidence="11" id="KW-1185">Reference proteome</keyword>
<dbReference type="PROSITE" id="PS51722">
    <property type="entry name" value="G_TR_2"/>
    <property type="match status" value="1"/>
</dbReference>
<dbReference type="Pfam" id="PF03144">
    <property type="entry name" value="GTP_EFTU_D2"/>
    <property type="match status" value="1"/>
</dbReference>
<dbReference type="STRING" id="564608.C1MWS0"/>
<reference evidence="10 11" key="1">
    <citation type="journal article" date="2009" name="Science">
        <title>Green evolution and dynamic adaptations revealed by genomes of the marine picoeukaryotes Micromonas.</title>
        <authorList>
            <person name="Worden A.Z."/>
            <person name="Lee J.H."/>
            <person name="Mock T."/>
            <person name="Rouze P."/>
            <person name="Simmons M.P."/>
            <person name="Aerts A.L."/>
            <person name="Allen A.E."/>
            <person name="Cuvelier M.L."/>
            <person name="Derelle E."/>
            <person name="Everett M.V."/>
            <person name="Foulon E."/>
            <person name="Grimwood J."/>
            <person name="Gundlach H."/>
            <person name="Henrissat B."/>
            <person name="Napoli C."/>
            <person name="McDonald S.M."/>
            <person name="Parker M.S."/>
            <person name="Rombauts S."/>
            <person name="Salamov A."/>
            <person name="Von Dassow P."/>
            <person name="Badger J.H."/>
            <person name="Coutinho P.M."/>
            <person name="Demir E."/>
            <person name="Dubchak I."/>
            <person name="Gentemann C."/>
            <person name="Eikrem W."/>
            <person name="Gready J.E."/>
            <person name="John U."/>
            <person name="Lanier W."/>
            <person name="Lindquist E.A."/>
            <person name="Lucas S."/>
            <person name="Mayer K.F."/>
            <person name="Moreau H."/>
            <person name="Not F."/>
            <person name="Otillar R."/>
            <person name="Panaud O."/>
            <person name="Pangilinan J."/>
            <person name="Paulsen I."/>
            <person name="Piegu B."/>
            <person name="Poliakov A."/>
            <person name="Robbens S."/>
            <person name="Schmutz J."/>
            <person name="Toulza E."/>
            <person name="Wyss T."/>
            <person name="Zelensky A."/>
            <person name="Zhou K."/>
            <person name="Armbrust E.V."/>
            <person name="Bhattacharya D."/>
            <person name="Goodenough U.W."/>
            <person name="Van de Peer Y."/>
            <person name="Grigoriev I.V."/>
        </authorList>
    </citation>
    <scope>NUCLEOTIDE SEQUENCE [LARGE SCALE GENOMIC DNA]</scope>
    <source>
        <strain evidence="10 11">CCMP1545</strain>
    </source>
</reference>
<keyword evidence="7" id="KW-0342">GTP-binding</keyword>
<dbReference type="InterPro" id="IPR035647">
    <property type="entry name" value="EFG_III/V"/>
</dbReference>
<dbReference type="SMART" id="SM00838">
    <property type="entry name" value="EFG_C"/>
    <property type="match status" value="1"/>
</dbReference>
<dbReference type="GO" id="GO:1990904">
    <property type="term" value="C:ribonucleoprotein complex"/>
    <property type="evidence" value="ECO:0007669"/>
    <property type="project" value="TreeGrafter"/>
</dbReference>
<dbReference type="InterPro" id="IPR005225">
    <property type="entry name" value="Small_GTP-bd"/>
</dbReference>
<dbReference type="eggNOG" id="KOG0469">
    <property type="taxonomic scope" value="Eukaryota"/>
</dbReference>
<comment type="subcellular location">
    <subcellularLocation>
        <location evidence="1">Cytoplasm</location>
    </subcellularLocation>
</comment>
<name>C1MWS0_MICPC</name>
<evidence type="ECO:0000256" key="6">
    <source>
        <dbReference type="ARBA" id="ARBA00022917"/>
    </source>
</evidence>
<gene>
    <name evidence="10" type="ORF">MICPUCDRAFT_27460</name>
</gene>
<dbReference type="Gene3D" id="3.40.50.300">
    <property type="entry name" value="P-loop containing nucleotide triphosphate hydrolases"/>
    <property type="match status" value="1"/>
</dbReference>